<dbReference type="AlphaFoldDB" id="A0AAP9DEC0"/>
<accession>A0AAP9DEC0</accession>
<name>A0AAP9DEC0_9ENTR</name>
<organism evidence="1 2">
    <name type="scientific">Leclercia adecarboxylata</name>
    <dbReference type="NCBI Taxonomy" id="83655"/>
    <lineage>
        <taxon>Bacteria</taxon>
        <taxon>Pseudomonadati</taxon>
        <taxon>Pseudomonadota</taxon>
        <taxon>Gammaproteobacteria</taxon>
        <taxon>Enterobacterales</taxon>
        <taxon>Enterobacteriaceae</taxon>
        <taxon>Leclercia</taxon>
    </lineage>
</organism>
<gene>
    <name evidence="1" type="ORF">ES815_08280</name>
</gene>
<dbReference type="Proteomes" id="UP000317812">
    <property type="component" value="Chromosome"/>
</dbReference>
<proteinExistence type="predicted"/>
<protein>
    <submittedName>
        <fullName evidence="1">Uncharacterized protein</fullName>
    </submittedName>
</protein>
<reference evidence="1 2" key="1">
    <citation type="submission" date="2019-01" db="EMBL/GenBank/DDBJ databases">
        <title>Florfenicol resistance in Enterobacteriaceae and whole-genome sequence analysis of florfenicol-resistant Leclercia adecarboxylata strain R25.</title>
        <authorList>
            <person name="Bao Q."/>
            <person name="Ying Y."/>
        </authorList>
    </citation>
    <scope>NUCLEOTIDE SEQUENCE [LARGE SCALE GENOMIC DNA]</scope>
    <source>
        <strain evidence="1 2">R25</strain>
    </source>
</reference>
<sequence length="72" mass="8336">MPFSTSFWNGYKRQSFNLKNIKGFFTTLPVHWTEGENNLIPYNIRLIASNRLQSDNSIQIANNENTNKSQVS</sequence>
<evidence type="ECO:0000313" key="1">
    <source>
        <dbReference type="EMBL" id="QDK21215.1"/>
    </source>
</evidence>
<dbReference type="EMBL" id="CP035382">
    <property type="protein sequence ID" value="QDK21215.1"/>
    <property type="molecule type" value="Genomic_DNA"/>
</dbReference>
<dbReference type="RefSeq" id="WP_142490030.1">
    <property type="nucleotide sequence ID" value="NZ_JASKYL010000002.1"/>
</dbReference>
<evidence type="ECO:0000313" key="2">
    <source>
        <dbReference type="Proteomes" id="UP000317812"/>
    </source>
</evidence>